<protein>
    <submittedName>
        <fullName evidence="5">Trihelix transcription factor ASR3-like</fullName>
    </submittedName>
</protein>
<dbReference type="AlphaFoldDB" id="A0A6J1DSG1"/>
<feature type="domain" description="Myb-like" evidence="3">
    <location>
        <begin position="47"/>
        <end position="121"/>
    </location>
</feature>
<dbReference type="InterPro" id="IPR001005">
    <property type="entry name" value="SANT/Myb"/>
</dbReference>
<dbReference type="Proteomes" id="UP000504603">
    <property type="component" value="Unplaced"/>
</dbReference>
<feature type="compositionally biased region" description="Low complexity" evidence="2">
    <location>
        <begin position="189"/>
        <end position="198"/>
    </location>
</feature>
<evidence type="ECO:0000313" key="5">
    <source>
        <dbReference type="RefSeq" id="XP_022157078.1"/>
    </source>
</evidence>
<accession>A0A6J1DSG1</accession>
<gene>
    <name evidence="5" type="primary">LOC111023888</name>
</gene>
<evidence type="ECO:0000313" key="4">
    <source>
        <dbReference type="Proteomes" id="UP000504603"/>
    </source>
</evidence>
<proteinExistence type="predicted"/>
<dbReference type="Pfam" id="PF13837">
    <property type="entry name" value="Myb_DNA-bind_4"/>
    <property type="match status" value="1"/>
</dbReference>
<organism evidence="4 5">
    <name type="scientific">Momordica charantia</name>
    <name type="common">Bitter gourd</name>
    <name type="synonym">Balsam pear</name>
    <dbReference type="NCBI Taxonomy" id="3673"/>
    <lineage>
        <taxon>Eukaryota</taxon>
        <taxon>Viridiplantae</taxon>
        <taxon>Streptophyta</taxon>
        <taxon>Embryophyta</taxon>
        <taxon>Tracheophyta</taxon>
        <taxon>Spermatophyta</taxon>
        <taxon>Magnoliopsida</taxon>
        <taxon>eudicotyledons</taxon>
        <taxon>Gunneridae</taxon>
        <taxon>Pentapetalae</taxon>
        <taxon>rosids</taxon>
        <taxon>fabids</taxon>
        <taxon>Cucurbitales</taxon>
        <taxon>Cucurbitaceae</taxon>
        <taxon>Momordiceae</taxon>
        <taxon>Momordica</taxon>
    </lineage>
</organism>
<dbReference type="KEGG" id="mcha:111023888"/>
<dbReference type="PANTHER" id="PTHR33492">
    <property type="entry name" value="OSJNBA0043A12.37 PROTEIN-RELATED"/>
    <property type="match status" value="1"/>
</dbReference>
<feature type="compositionally biased region" description="Basic and acidic residues" evidence="2">
    <location>
        <begin position="150"/>
        <end position="159"/>
    </location>
</feature>
<reference evidence="5" key="1">
    <citation type="submission" date="2025-08" db="UniProtKB">
        <authorList>
            <consortium name="RefSeq"/>
        </authorList>
    </citation>
    <scope>IDENTIFICATION</scope>
    <source>
        <strain evidence="5">OHB3-1</strain>
    </source>
</reference>
<dbReference type="GeneID" id="111023888"/>
<sequence>MSDPPTTSSEPPHQHQHQHQHHQQLLHLPLIHGGATTSTTRSINAAAREYRKGNWTLQETMILIAAKKLDDERRSKANLAPPDPAARKGGELRWKWVENYCWSQGCHRSQNQCNDKWDNLLRDYKKVREYDSRACASASEQPSPSPSYWKMEKHERKDNNLPSNMPFEVYQALNDVVQRKYSNSHRSGATAAAVLPSPSSAPPPPLPPTTTSPAASESSSGTESSEKRESMETKRRKMGDIGSSIERSASALAQALRSCEEQREIRHQQLMELQKRRLHIEETRNHLHRQGIADLVAAVANLSGKNNRSSRSSEGYGSSSCLYSGEEVRVLKEQNEAMQAELMGVKSELSQLRDQMPSLMQTMMHNMIHNIPPPPNPHSSMDPTGSGGDA</sequence>
<evidence type="ECO:0000256" key="2">
    <source>
        <dbReference type="SAM" id="MobiDB-lite"/>
    </source>
</evidence>
<feature type="compositionally biased region" description="Basic and acidic residues" evidence="2">
    <location>
        <begin position="224"/>
        <end position="233"/>
    </location>
</feature>
<feature type="region of interest" description="Disordered" evidence="2">
    <location>
        <begin position="369"/>
        <end position="390"/>
    </location>
</feature>
<feature type="region of interest" description="Disordered" evidence="2">
    <location>
        <begin position="181"/>
        <end position="244"/>
    </location>
</feature>
<keyword evidence="4" id="KW-1185">Reference proteome</keyword>
<feature type="region of interest" description="Disordered" evidence="2">
    <location>
        <begin position="1"/>
        <end position="25"/>
    </location>
</feature>
<feature type="coiled-coil region" evidence="1">
    <location>
        <begin position="328"/>
        <end position="355"/>
    </location>
</feature>
<dbReference type="Gene3D" id="1.10.10.60">
    <property type="entry name" value="Homeodomain-like"/>
    <property type="match status" value="1"/>
</dbReference>
<feature type="compositionally biased region" description="Pro residues" evidence="2">
    <location>
        <begin position="199"/>
        <end position="210"/>
    </location>
</feature>
<feature type="compositionally biased region" description="Low complexity" evidence="2">
    <location>
        <begin position="211"/>
        <end position="223"/>
    </location>
</feature>
<keyword evidence="1" id="KW-0175">Coiled coil</keyword>
<feature type="compositionally biased region" description="Basic residues" evidence="2">
    <location>
        <begin position="14"/>
        <end position="24"/>
    </location>
</feature>
<dbReference type="OrthoDB" id="1843873at2759"/>
<feature type="region of interest" description="Disordered" evidence="2">
    <location>
        <begin position="134"/>
        <end position="163"/>
    </location>
</feature>
<name>A0A6J1DSG1_MOMCH</name>
<dbReference type="PROSITE" id="PS50090">
    <property type="entry name" value="MYB_LIKE"/>
    <property type="match status" value="1"/>
</dbReference>
<evidence type="ECO:0000259" key="3">
    <source>
        <dbReference type="PROSITE" id="PS50090"/>
    </source>
</evidence>
<dbReference type="PANTHER" id="PTHR33492:SF11">
    <property type="entry name" value="OS04G0670900 PROTEIN"/>
    <property type="match status" value="1"/>
</dbReference>
<feature type="compositionally biased region" description="Polar residues" evidence="2">
    <location>
        <begin position="1"/>
        <end position="10"/>
    </location>
</feature>
<dbReference type="InterPro" id="IPR044822">
    <property type="entry name" value="Myb_DNA-bind_4"/>
</dbReference>
<dbReference type="RefSeq" id="XP_022157078.1">
    <property type="nucleotide sequence ID" value="XM_022301386.1"/>
</dbReference>
<evidence type="ECO:0000256" key="1">
    <source>
        <dbReference type="SAM" id="Coils"/>
    </source>
</evidence>